<proteinExistence type="predicted"/>
<dbReference type="InterPro" id="IPR056906">
    <property type="entry name" value="ORF2/G2P_dom"/>
</dbReference>
<evidence type="ECO:0000313" key="3">
    <source>
        <dbReference type="EMBL" id="XCD04495.1"/>
    </source>
</evidence>
<accession>A0AAU8AX22</accession>
<reference evidence="3" key="1">
    <citation type="submission" date="2024-03" db="EMBL/GenBank/DDBJ databases">
        <title>Diverse circular DNA viruses in blood, oral, and fecal samples of captive lemurs.</title>
        <authorList>
            <person name="Paietta E.N."/>
            <person name="Kraberger S."/>
            <person name="Lund M.C."/>
            <person name="Custer J.M."/>
            <person name="Vargas K.M."/>
            <person name="Ehmke E.E."/>
            <person name="Yoder A.D."/>
            <person name="Varsani A."/>
        </authorList>
    </citation>
    <scope>NUCLEOTIDE SEQUENCE</scope>
    <source>
        <strain evidence="2">Duke_18_58</strain>
        <strain evidence="3">Duke_23FS_44</strain>
    </source>
</reference>
<dbReference type="Pfam" id="PF23343">
    <property type="entry name" value="REP_ORF2-G2P"/>
    <property type="match status" value="1"/>
</dbReference>
<sequence length="347" mass="40916">MCKKPLKAWQIGFTDSGKRKMHITDYNVKYILIRDGRVLDCYNDKLGVRNYDRIVKKYVEVPCGQCLECRINYSRSWADRCLAETQYHSDNWFITFTYDNDHVPFTGDVVNPDTGEITNVQTLVKKDMQLFWKKLRRSLYHRFDGNPPKIMYFVCGEYGSQTKRPHYHAIVFGLPIFDLTLYKKARTGNYYNSEWLQRIWGNGYVVVADVTWQSCAYTARYILKKQYGQESKELKKIGVQPEFTAMSLKPAIGKKFYEDHKDEIYGSGAFVSTPDGGRQIRPNRYFDKLLEREDPERLLRLKEKRIESMKARADLKLSQTDKDYMEMLESELEVLEARISKLPRKEI</sequence>
<feature type="domain" description="Replication-associated protein ORF2/G2P" evidence="1">
    <location>
        <begin position="91"/>
        <end position="225"/>
    </location>
</feature>
<dbReference type="EMBL" id="PP511467">
    <property type="protein sequence ID" value="XCD04495.1"/>
    <property type="molecule type" value="Genomic_DNA"/>
</dbReference>
<name>A0AAU8AX22_9VIRU</name>
<protein>
    <submittedName>
        <fullName evidence="3">Replication initiator protein</fullName>
    </submittedName>
</protein>
<evidence type="ECO:0000313" key="2">
    <source>
        <dbReference type="EMBL" id="XCD03380.1"/>
    </source>
</evidence>
<evidence type="ECO:0000259" key="1">
    <source>
        <dbReference type="Pfam" id="PF23343"/>
    </source>
</evidence>
<organism evidence="3">
    <name type="scientific">Dulem virus 186</name>
    <dbReference type="NCBI Taxonomy" id="3145663"/>
    <lineage>
        <taxon>Viruses</taxon>
        <taxon>Monodnaviria</taxon>
        <taxon>Sangervirae</taxon>
        <taxon>Phixviricota</taxon>
        <taxon>Malgrandaviricetes</taxon>
        <taxon>Petitvirales</taxon>
        <taxon>Microviridae</taxon>
        <taxon>Microvirus</taxon>
    </lineage>
</organism>
<dbReference type="EMBL" id="PP511350">
    <property type="protein sequence ID" value="XCD03380.1"/>
    <property type="molecule type" value="Genomic_DNA"/>
</dbReference>